<dbReference type="OrthoDB" id="9809379at2"/>
<organism evidence="6 7">
    <name type="scientific">Chamaesiphon polymorphus CCALA 037</name>
    <dbReference type="NCBI Taxonomy" id="2107692"/>
    <lineage>
        <taxon>Bacteria</taxon>
        <taxon>Bacillati</taxon>
        <taxon>Cyanobacteriota</taxon>
        <taxon>Cyanophyceae</taxon>
        <taxon>Gomontiellales</taxon>
        <taxon>Chamaesiphonaceae</taxon>
        <taxon>Chamaesiphon</taxon>
    </lineage>
</organism>
<dbReference type="Gene3D" id="1.10.8.60">
    <property type="match status" value="1"/>
</dbReference>
<dbReference type="Proteomes" id="UP000238937">
    <property type="component" value="Unassembled WGS sequence"/>
</dbReference>
<dbReference type="InterPro" id="IPR003593">
    <property type="entry name" value="AAA+_ATPase"/>
</dbReference>
<proteinExistence type="inferred from homology"/>
<reference evidence="6 7" key="1">
    <citation type="submission" date="2018-03" db="EMBL/GenBank/DDBJ databases">
        <title>The ancient ancestry and fast evolution of plastids.</title>
        <authorList>
            <person name="Moore K.R."/>
            <person name="Magnabosco C."/>
            <person name="Momper L."/>
            <person name="Gold D.A."/>
            <person name="Bosak T."/>
            <person name="Fournier G.P."/>
        </authorList>
    </citation>
    <scope>NUCLEOTIDE SEQUENCE [LARGE SCALE GENOMIC DNA]</scope>
    <source>
        <strain evidence="6 7">CCALA 037</strain>
    </source>
</reference>
<dbReference type="RefSeq" id="WP_106299841.1">
    <property type="nucleotide sequence ID" value="NZ_PVWO01000013.1"/>
</dbReference>
<dbReference type="Pfam" id="PF00004">
    <property type="entry name" value="AAA"/>
    <property type="match status" value="1"/>
</dbReference>
<accession>A0A2T1GML6</accession>
<dbReference type="AlphaFoldDB" id="A0A2T1GML6"/>
<name>A0A2T1GML6_9CYAN</name>
<evidence type="ECO:0000256" key="1">
    <source>
        <dbReference type="ARBA" id="ARBA00022741"/>
    </source>
</evidence>
<keyword evidence="1" id="KW-0547">Nucleotide-binding</keyword>
<keyword evidence="7" id="KW-1185">Reference proteome</keyword>
<dbReference type="GO" id="GO:0016887">
    <property type="term" value="F:ATP hydrolysis activity"/>
    <property type="evidence" value="ECO:0007669"/>
    <property type="project" value="InterPro"/>
</dbReference>
<dbReference type="GO" id="GO:0005524">
    <property type="term" value="F:ATP binding"/>
    <property type="evidence" value="ECO:0007669"/>
    <property type="project" value="UniProtKB-KW"/>
</dbReference>
<keyword evidence="2" id="KW-0067">ATP-binding</keyword>
<dbReference type="PANTHER" id="PTHR42960">
    <property type="entry name" value="YCF46 PROTEIN"/>
    <property type="match status" value="1"/>
</dbReference>
<evidence type="ECO:0000259" key="5">
    <source>
        <dbReference type="SMART" id="SM00382"/>
    </source>
</evidence>
<evidence type="ECO:0000313" key="7">
    <source>
        <dbReference type="Proteomes" id="UP000238937"/>
    </source>
</evidence>
<dbReference type="SMART" id="SM00382">
    <property type="entry name" value="AAA"/>
    <property type="match status" value="1"/>
</dbReference>
<dbReference type="InterPro" id="IPR003959">
    <property type="entry name" value="ATPase_AAA_core"/>
</dbReference>
<evidence type="ECO:0000256" key="4">
    <source>
        <dbReference type="ARBA" id="ARBA00040480"/>
    </source>
</evidence>
<dbReference type="InterPro" id="IPR027417">
    <property type="entry name" value="P-loop_NTPase"/>
</dbReference>
<evidence type="ECO:0000256" key="2">
    <source>
        <dbReference type="ARBA" id="ARBA00022840"/>
    </source>
</evidence>
<evidence type="ECO:0000313" key="6">
    <source>
        <dbReference type="EMBL" id="PSB59139.1"/>
    </source>
</evidence>
<gene>
    <name evidence="6" type="ORF">C7B77_02080</name>
</gene>
<protein>
    <recommendedName>
        <fullName evidence="4">Uncharacterized AAA domain-containing protein ycf46</fullName>
    </recommendedName>
</protein>
<dbReference type="SUPFAM" id="SSF52540">
    <property type="entry name" value="P-loop containing nucleoside triphosphate hydrolases"/>
    <property type="match status" value="1"/>
</dbReference>
<dbReference type="Gene3D" id="3.40.50.300">
    <property type="entry name" value="P-loop containing nucleotide triphosphate hydrolases"/>
    <property type="match status" value="1"/>
</dbReference>
<sequence length="503" mass="56419">MSLAATLANRPLVGIEIGAIEQQNSILKLQVVAEQMQRPIQCWSSIASGWHSIDRILNEWADDLDLGFEILRHLAPQALQSGISVYIDLFTAIASLDRPSQVRAHQAILNLFFHLQRDNERRIVFLETGEIPKQFVQSIYSYDFPLPTPAEVRDLIAAAQLPADNPKFLNILSGLTLEEIRIALKPIELGMDLDTAADRLLDYKYELFATYGLEFIGETATKDIGGLDIVKEALVGVQKSFAPEARAYNIPIPRGWLMVGVPGAGKTYFAKVCAQKLGFPLINIGIDVAKSGGVAKFKRLLKRIDACEPCLPYFDEFDKFFMGENAGEFLGIILTWLNEKTSQTFVLATLNRLENLPPELTRAGRFDRTFYVDFPKAAERKEILQLHLARFDSAYKTGHGRLTDREWFSILERTEKCTGAELAQMAIEAATYQFYRLEAGEAIELSAEDILAARTRIRTLYSRNPEGIMAIENRAKAFTEASSSDLPNPFDLPEEPLYSLNCN</sequence>
<dbReference type="InterPro" id="IPR052381">
    <property type="entry name" value="AAA_domain_protein"/>
</dbReference>
<comment type="caution">
    <text evidence="6">The sequence shown here is derived from an EMBL/GenBank/DDBJ whole genome shotgun (WGS) entry which is preliminary data.</text>
</comment>
<feature type="domain" description="AAA+ ATPase" evidence="5">
    <location>
        <begin position="252"/>
        <end position="376"/>
    </location>
</feature>
<evidence type="ECO:0000256" key="3">
    <source>
        <dbReference type="ARBA" id="ARBA00038088"/>
    </source>
</evidence>
<dbReference type="PANTHER" id="PTHR42960:SF1">
    <property type="entry name" value="YCF46 PROTEIN"/>
    <property type="match status" value="1"/>
</dbReference>
<comment type="similarity">
    <text evidence="3">Belongs to the AAA ATPase family. Highly divergent.</text>
</comment>
<dbReference type="EMBL" id="PVWO01000013">
    <property type="protein sequence ID" value="PSB59139.1"/>
    <property type="molecule type" value="Genomic_DNA"/>
</dbReference>